<dbReference type="EMBL" id="MNCJ02000330">
    <property type="protein sequence ID" value="KAF5763808.1"/>
    <property type="molecule type" value="Genomic_DNA"/>
</dbReference>
<evidence type="ECO:0000313" key="2">
    <source>
        <dbReference type="Proteomes" id="UP000215914"/>
    </source>
</evidence>
<accession>A0A9K3E0R4</accession>
<dbReference type="AlphaFoldDB" id="A0A9K3E0R4"/>
<comment type="caution">
    <text evidence="1">The sequence shown here is derived from an EMBL/GenBank/DDBJ whole genome shotgun (WGS) entry which is preliminary data.</text>
</comment>
<organism evidence="1 2">
    <name type="scientific">Helianthus annuus</name>
    <name type="common">Common sunflower</name>
    <dbReference type="NCBI Taxonomy" id="4232"/>
    <lineage>
        <taxon>Eukaryota</taxon>
        <taxon>Viridiplantae</taxon>
        <taxon>Streptophyta</taxon>
        <taxon>Embryophyta</taxon>
        <taxon>Tracheophyta</taxon>
        <taxon>Spermatophyta</taxon>
        <taxon>Magnoliopsida</taxon>
        <taxon>eudicotyledons</taxon>
        <taxon>Gunneridae</taxon>
        <taxon>Pentapetalae</taxon>
        <taxon>asterids</taxon>
        <taxon>campanulids</taxon>
        <taxon>Asterales</taxon>
        <taxon>Asteraceae</taxon>
        <taxon>Asteroideae</taxon>
        <taxon>Heliantheae alliance</taxon>
        <taxon>Heliantheae</taxon>
        <taxon>Helianthus</taxon>
    </lineage>
</organism>
<protein>
    <submittedName>
        <fullName evidence="1">Uncharacterized protein</fullName>
    </submittedName>
</protein>
<name>A0A9K3E0R4_HELAN</name>
<sequence length="69" mass="7604">MEVAVAATGGTEVAYQSGLILCHEPLDLYRAKRMSVHFLFLKISSYFTVNADFSFKPTSSLPFLKSSAI</sequence>
<gene>
    <name evidence="1" type="ORF">HanXRQr2_Chr15g0684731</name>
</gene>
<proteinExistence type="predicted"/>
<dbReference type="Gramene" id="mRNA:HanXRQr2_Chr15g0684731">
    <property type="protein sequence ID" value="mRNA:HanXRQr2_Chr15g0684731"/>
    <property type="gene ID" value="HanXRQr2_Chr15g0684731"/>
</dbReference>
<dbReference type="Proteomes" id="UP000215914">
    <property type="component" value="Unassembled WGS sequence"/>
</dbReference>
<reference evidence="1" key="1">
    <citation type="journal article" date="2017" name="Nature">
        <title>The sunflower genome provides insights into oil metabolism, flowering and Asterid evolution.</title>
        <authorList>
            <person name="Badouin H."/>
            <person name="Gouzy J."/>
            <person name="Grassa C.J."/>
            <person name="Murat F."/>
            <person name="Staton S.E."/>
            <person name="Cottret L."/>
            <person name="Lelandais-Briere C."/>
            <person name="Owens G.L."/>
            <person name="Carrere S."/>
            <person name="Mayjonade B."/>
            <person name="Legrand L."/>
            <person name="Gill N."/>
            <person name="Kane N.C."/>
            <person name="Bowers J.E."/>
            <person name="Hubner S."/>
            <person name="Bellec A."/>
            <person name="Berard A."/>
            <person name="Berges H."/>
            <person name="Blanchet N."/>
            <person name="Boniface M.C."/>
            <person name="Brunel D."/>
            <person name="Catrice O."/>
            <person name="Chaidir N."/>
            <person name="Claudel C."/>
            <person name="Donnadieu C."/>
            <person name="Faraut T."/>
            <person name="Fievet G."/>
            <person name="Helmstetter N."/>
            <person name="King M."/>
            <person name="Knapp S.J."/>
            <person name="Lai Z."/>
            <person name="Le Paslier M.C."/>
            <person name="Lippi Y."/>
            <person name="Lorenzon L."/>
            <person name="Mandel J.R."/>
            <person name="Marage G."/>
            <person name="Marchand G."/>
            <person name="Marquand E."/>
            <person name="Bret-Mestries E."/>
            <person name="Morien E."/>
            <person name="Nambeesan S."/>
            <person name="Nguyen T."/>
            <person name="Pegot-Espagnet P."/>
            <person name="Pouilly N."/>
            <person name="Raftis F."/>
            <person name="Sallet E."/>
            <person name="Schiex T."/>
            <person name="Thomas J."/>
            <person name="Vandecasteele C."/>
            <person name="Vares D."/>
            <person name="Vear F."/>
            <person name="Vautrin S."/>
            <person name="Crespi M."/>
            <person name="Mangin B."/>
            <person name="Burke J.M."/>
            <person name="Salse J."/>
            <person name="Munos S."/>
            <person name="Vincourt P."/>
            <person name="Rieseberg L.H."/>
            <person name="Langlade N.B."/>
        </authorList>
    </citation>
    <scope>NUCLEOTIDE SEQUENCE</scope>
    <source>
        <tissue evidence="1">Leaves</tissue>
    </source>
</reference>
<evidence type="ECO:0000313" key="1">
    <source>
        <dbReference type="EMBL" id="KAF5763808.1"/>
    </source>
</evidence>
<keyword evidence="2" id="KW-1185">Reference proteome</keyword>
<reference evidence="1" key="2">
    <citation type="submission" date="2020-06" db="EMBL/GenBank/DDBJ databases">
        <title>Helianthus annuus Genome sequencing and assembly Release 2.</title>
        <authorList>
            <person name="Gouzy J."/>
            <person name="Langlade N."/>
            <person name="Munos S."/>
        </authorList>
    </citation>
    <scope>NUCLEOTIDE SEQUENCE</scope>
    <source>
        <tissue evidence="1">Leaves</tissue>
    </source>
</reference>